<dbReference type="OrthoDB" id="5366687at2759"/>
<name>A0A2J6RNR5_HYAVF</name>
<keyword evidence="3" id="KW-1185">Reference proteome</keyword>
<dbReference type="EMBL" id="KZ613946">
    <property type="protein sequence ID" value="PMD40152.1"/>
    <property type="molecule type" value="Genomic_DNA"/>
</dbReference>
<evidence type="ECO:0000313" key="3">
    <source>
        <dbReference type="Proteomes" id="UP000235786"/>
    </source>
</evidence>
<proteinExistence type="predicted"/>
<organism evidence="2 3">
    <name type="scientific">Hyaloscypha variabilis (strain UAMH 11265 / GT02V1 / F)</name>
    <name type="common">Meliniomyces variabilis</name>
    <dbReference type="NCBI Taxonomy" id="1149755"/>
    <lineage>
        <taxon>Eukaryota</taxon>
        <taxon>Fungi</taxon>
        <taxon>Dikarya</taxon>
        <taxon>Ascomycota</taxon>
        <taxon>Pezizomycotina</taxon>
        <taxon>Leotiomycetes</taxon>
        <taxon>Helotiales</taxon>
        <taxon>Hyaloscyphaceae</taxon>
        <taxon>Hyaloscypha</taxon>
        <taxon>Hyaloscypha variabilis</taxon>
    </lineage>
</organism>
<dbReference type="STRING" id="1149755.A0A2J6RNR5"/>
<evidence type="ECO:0000313" key="2">
    <source>
        <dbReference type="EMBL" id="PMD40152.1"/>
    </source>
</evidence>
<accession>A0A2J6RNR5</accession>
<dbReference type="Proteomes" id="UP000235786">
    <property type="component" value="Unassembled WGS sequence"/>
</dbReference>
<feature type="compositionally biased region" description="Low complexity" evidence="1">
    <location>
        <begin position="147"/>
        <end position="158"/>
    </location>
</feature>
<protein>
    <submittedName>
        <fullName evidence="2">Uncharacterized protein</fullName>
    </submittedName>
</protein>
<evidence type="ECO:0000256" key="1">
    <source>
        <dbReference type="SAM" id="MobiDB-lite"/>
    </source>
</evidence>
<reference evidence="2 3" key="1">
    <citation type="submission" date="2016-04" db="EMBL/GenBank/DDBJ databases">
        <title>A degradative enzymes factory behind the ericoid mycorrhizal symbiosis.</title>
        <authorList>
            <consortium name="DOE Joint Genome Institute"/>
            <person name="Martino E."/>
            <person name="Morin E."/>
            <person name="Grelet G."/>
            <person name="Kuo A."/>
            <person name="Kohler A."/>
            <person name="Daghino S."/>
            <person name="Barry K."/>
            <person name="Choi C."/>
            <person name="Cichocki N."/>
            <person name="Clum A."/>
            <person name="Copeland A."/>
            <person name="Hainaut M."/>
            <person name="Haridas S."/>
            <person name="Labutti K."/>
            <person name="Lindquist E."/>
            <person name="Lipzen A."/>
            <person name="Khouja H.-R."/>
            <person name="Murat C."/>
            <person name="Ohm R."/>
            <person name="Olson A."/>
            <person name="Spatafora J."/>
            <person name="Veneault-Fourrey C."/>
            <person name="Henrissat B."/>
            <person name="Grigoriev I."/>
            <person name="Martin F."/>
            <person name="Perotto S."/>
        </authorList>
    </citation>
    <scope>NUCLEOTIDE SEQUENCE [LARGE SCALE GENOMIC DNA]</scope>
    <source>
        <strain evidence="2 3">F</strain>
    </source>
</reference>
<dbReference type="AlphaFoldDB" id="A0A2J6RNR5"/>
<sequence>MSRHSGSSRHRSHHSRSTEQNPEDLVEQVKSIVTLLYEVVSCRPHEWEMYLPSARSAITALDHIHFFRDPQRFAEQVWMLHGLQDYAFHDADSGCIRDIAEWCQTSWLRILRNYPENVETLTGLGRNWLQRAQASLARIHREEGNDSSSQGSSSQASPPADPRRQGPLYVEARGYLQPAVDFYARAVRSADALGSTTGDILASAAESQMSLGNVTGPPGDERHFAQAVRYLRRAEAAPGYILSVYLQQYLNDYGRYVS</sequence>
<feature type="region of interest" description="Disordered" evidence="1">
    <location>
        <begin position="139"/>
        <end position="164"/>
    </location>
</feature>
<gene>
    <name evidence="2" type="ORF">L207DRAFT_40954</name>
</gene>
<feature type="compositionally biased region" description="Basic residues" evidence="1">
    <location>
        <begin position="1"/>
        <end position="15"/>
    </location>
</feature>
<feature type="region of interest" description="Disordered" evidence="1">
    <location>
        <begin position="1"/>
        <end position="24"/>
    </location>
</feature>